<dbReference type="PROSITE" id="PS50011">
    <property type="entry name" value="PROTEIN_KINASE_DOM"/>
    <property type="match status" value="1"/>
</dbReference>
<dbReference type="AlphaFoldDB" id="A0AAD1XVP4"/>
<comment type="caution">
    <text evidence="3">The sequence shown here is derived from an EMBL/GenBank/DDBJ whole genome shotgun (WGS) entry which is preliminary data.</text>
</comment>
<dbReference type="GO" id="GO:0004674">
    <property type="term" value="F:protein serine/threonine kinase activity"/>
    <property type="evidence" value="ECO:0007669"/>
    <property type="project" value="InterPro"/>
</dbReference>
<feature type="compositionally biased region" description="Basic and acidic residues" evidence="1">
    <location>
        <begin position="503"/>
        <end position="518"/>
    </location>
</feature>
<proteinExistence type="predicted"/>
<dbReference type="EMBL" id="CAMPGE010021608">
    <property type="protein sequence ID" value="CAI2379749.1"/>
    <property type="molecule type" value="Genomic_DNA"/>
</dbReference>
<evidence type="ECO:0000313" key="3">
    <source>
        <dbReference type="EMBL" id="CAI2379749.1"/>
    </source>
</evidence>
<dbReference type="Gene3D" id="3.30.200.20">
    <property type="entry name" value="Phosphorylase Kinase, domain 1"/>
    <property type="match status" value="1"/>
</dbReference>
<dbReference type="SUPFAM" id="SSF56112">
    <property type="entry name" value="Protein kinase-like (PK-like)"/>
    <property type="match status" value="1"/>
</dbReference>
<dbReference type="GO" id="GO:0005737">
    <property type="term" value="C:cytoplasm"/>
    <property type="evidence" value="ECO:0007669"/>
    <property type="project" value="TreeGrafter"/>
</dbReference>
<evidence type="ECO:0000259" key="2">
    <source>
        <dbReference type="PROSITE" id="PS50011"/>
    </source>
</evidence>
<sequence length="560" mass="64378">MESSPKPKTKSRRIGNYLLGEVIGKGAFGEVYLCTVIDRNLLSSSKKKILKEGKQCVCKIIKLSPFRGTKRDKMEQYAIGEANCMKMSNHRNVLKLIDIYTNRDKNEIYQITELCNGNDLSNFWKLKKKSFSLNTYQLIIKQVAEGLNYLDKKFICHRDLKPQNIFLDFPEYEGGGKVDNEYISKFTSENSLNESNFRVIVGDFGFAKMIEDGDVTKSRLGTPTYMGPELYKTIISYDRSVDIWSLGIMLYQLWYGFPPFESVDINRVKSDSGSYRISSQIECIPLLLDIIDRCLKKDAKDRITYQEILKHPFLTHQSEPELLNKIVPRDRYGITDGLYRRAESPQNCRDLNEYNSLELSTHNRENFNLYFKEALKNFDVCHSQPQHEEASEEESKEEVKNQEVDDKQELSNLKKVKEQSVQTDRDLGLEKSITLSKDSEDQSQKDIALKEVPSMTSKSEIMATGAKKKKQKGKKKQPKNKRPHSELNAENDGDNIKTETNPFEERKNPILAECDPRSELTTLPSLIASGESHPNERQVNESLQELMNYPSEKNENSNAS</sequence>
<feature type="compositionally biased region" description="Basic residues" evidence="1">
    <location>
        <begin position="466"/>
        <end position="482"/>
    </location>
</feature>
<dbReference type="InterPro" id="IPR011009">
    <property type="entry name" value="Kinase-like_dom_sf"/>
</dbReference>
<feature type="compositionally biased region" description="Basic and acidic residues" evidence="1">
    <location>
        <begin position="415"/>
        <end position="429"/>
    </location>
</feature>
<dbReference type="Gene3D" id="1.10.510.10">
    <property type="entry name" value="Transferase(Phosphotransferase) domain 1"/>
    <property type="match status" value="1"/>
</dbReference>
<dbReference type="Proteomes" id="UP001295684">
    <property type="component" value="Unassembled WGS sequence"/>
</dbReference>
<protein>
    <recommendedName>
        <fullName evidence="2">Protein kinase domain-containing protein</fullName>
    </recommendedName>
</protein>
<evidence type="ECO:0000313" key="4">
    <source>
        <dbReference type="Proteomes" id="UP001295684"/>
    </source>
</evidence>
<dbReference type="PROSITE" id="PS00108">
    <property type="entry name" value="PROTEIN_KINASE_ST"/>
    <property type="match status" value="1"/>
</dbReference>
<reference evidence="3" key="1">
    <citation type="submission" date="2023-07" db="EMBL/GenBank/DDBJ databases">
        <authorList>
            <consortium name="AG Swart"/>
            <person name="Singh M."/>
            <person name="Singh A."/>
            <person name="Seah K."/>
            <person name="Emmerich C."/>
        </authorList>
    </citation>
    <scope>NUCLEOTIDE SEQUENCE</scope>
    <source>
        <strain evidence="3">DP1</strain>
    </source>
</reference>
<dbReference type="InterPro" id="IPR008271">
    <property type="entry name" value="Ser/Thr_kinase_AS"/>
</dbReference>
<keyword evidence="4" id="KW-1185">Reference proteome</keyword>
<organism evidence="3 4">
    <name type="scientific">Euplotes crassus</name>
    <dbReference type="NCBI Taxonomy" id="5936"/>
    <lineage>
        <taxon>Eukaryota</taxon>
        <taxon>Sar</taxon>
        <taxon>Alveolata</taxon>
        <taxon>Ciliophora</taxon>
        <taxon>Intramacronucleata</taxon>
        <taxon>Spirotrichea</taxon>
        <taxon>Hypotrichia</taxon>
        <taxon>Euplotida</taxon>
        <taxon>Euplotidae</taxon>
        <taxon>Moneuplotes</taxon>
    </lineage>
</organism>
<name>A0AAD1XVP4_EUPCR</name>
<feature type="domain" description="Protein kinase" evidence="2">
    <location>
        <begin position="17"/>
        <end position="314"/>
    </location>
</feature>
<feature type="compositionally biased region" description="Basic and acidic residues" evidence="1">
    <location>
        <begin position="397"/>
        <end position="409"/>
    </location>
</feature>
<accession>A0AAD1XVP4</accession>
<gene>
    <name evidence="3" type="ORF">ECRASSUSDP1_LOCUS21164</name>
</gene>
<feature type="compositionally biased region" description="Basic and acidic residues" evidence="1">
    <location>
        <begin position="437"/>
        <end position="449"/>
    </location>
</feature>
<dbReference type="InterPro" id="IPR045269">
    <property type="entry name" value="Atg1-like"/>
</dbReference>
<dbReference type="GO" id="GO:0005524">
    <property type="term" value="F:ATP binding"/>
    <property type="evidence" value="ECO:0007669"/>
    <property type="project" value="InterPro"/>
</dbReference>
<dbReference type="InterPro" id="IPR000719">
    <property type="entry name" value="Prot_kinase_dom"/>
</dbReference>
<dbReference type="PANTHER" id="PTHR24348">
    <property type="entry name" value="SERINE/THREONINE-PROTEIN KINASE UNC-51-RELATED"/>
    <property type="match status" value="1"/>
</dbReference>
<feature type="region of interest" description="Disordered" evidence="1">
    <location>
        <begin position="383"/>
        <end position="560"/>
    </location>
</feature>
<dbReference type="GO" id="GO:0010506">
    <property type="term" value="P:regulation of autophagy"/>
    <property type="evidence" value="ECO:0007669"/>
    <property type="project" value="InterPro"/>
</dbReference>
<dbReference type="SMART" id="SM00220">
    <property type="entry name" value="S_TKc"/>
    <property type="match status" value="1"/>
</dbReference>
<dbReference type="Pfam" id="PF00069">
    <property type="entry name" value="Pkinase"/>
    <property type="match status" value="1"/>
</dbReference>
<evidence type="ECO:0000256" key="1">
    <source>
        <dbReference type="SAM" id="MobiDB-lite"/>
    </source>
</evidence>